<feature type="domain" description="Bacterial sugar transferase" evidence="3">
    <location>
        <begin position="2"/>
        <end position="194"/>
    </location>
</feature>
<dbReference type="PANTHER" id="PTHR30576:SF20">
    <property type="entry name" value="QUINOVOSAMINEPHOSPHOTRANSFERAE-RELATED"/>
    <property type="match status" value="1"/>
</dbReference>
<feature type="transmembrane region" description="Helical" evidence="2">
    <location>
        <begin position="7"/>
        <end position="30"/>
    </location>
</feature>
<evidence type="ECO:0000259" key="3">
    <source>
        <dbReference type="Pfam" id="PF02397"/>
    </source>
</evidence>
<sequence>MKRIFDFICALIGLVLASPILIPVMFLVWIQDWHSPFYIAPRVGKKEKLFRMIKLRSMIVNADKSGVDSTSSNDKRITGVGKFIRKYKLDELTQLWNVLLGDMSLVGPRPNVKRETDLYTLEEKKLLTVKPGITDFSSIVFSDEGDILKDQIDPDIAYNQLIRPGKSMLGIFYIENRSFLLDIKLIFLTIVAIVSKEKALVNLVVILRNCKANSLILQIASRKKKLSPLPPPGANNIVTNREGRVE</sequence>
<proteinExistence type="inferred from homology"/>
<evidence type="ECO:0000256" key="2">
    <source>
        <dbReference type="SAM" id="Phobius"/>
    </source>
</evidence>
<evidence type="ECO:0000313" key="5">
    <source>
        <dbReference type="Proteomes" id="UP000282832"/>
    </source>
</evidence>
<keyword evidence="4" id="KW-0808">Transferase</keyword>
<keyword evidence="2" id="KW-1133">Transmembrane helix</keyword>
<comment type="similarity">
    <text evidence="1">Belongs to the bacterial sugar transferase family.</text>
</comment>
<dbReference type="OrthoDB" id="9774190at2"/>
<keyword evidence="2" id="KW-0812">Transmembrane</keyword>
<dbReference type="Pfam" id="PF02397">
    <property type="entry name" value="Bac_transf"/>
    <property type="match status" value="1"/>
</dbReference>
<accession>A0A437PTL3</accession>
<dbReference type="InterPro" id="IPR003362">
    <property type="entry name" value="Bact_transf"/>
</dbReference>
<organism evidence="4 5">
    <name type="scientific">Sandaracinomonas limnophila</name>
    <dbReference type="NCBI Taxonomy" id="1862386"/>
    <lineage>
        <taxon>Bacteria</taxon>
        <taxon>Pseudomonadati</taxon>
        <taxon>Bacteroidota</taxon>
        <taxon>Cytophagia</taxon>
        <taxon>Cytophagales</taxon>
        <taxon>Flectobacillaceae</taxon>
        <taxon>Sandaracinomonas</taxon>
    </lineage>
</organism>
<dbReference type="AlphaFoldDB" id="A0A437PTL3"/>
<keyword evidence="5" id="KW-1185">Reference proteome</keyword>
<gene>
    <name evidence="4" type="ORF">EOJ36_04010</name>
</gene>
<dbReference type="PANTHER" id="PTHR30576">
    <property type="entry name" value="COLANIC BIOSYNTHESIS UDP-GLUCOSE LIPID CARRIER TRANSFERASE"/>
    <property type="match status" value="1"/>
</dbReference>
<reference evidence="4 5" key="1">
    <citation type="submission" date="2019-01" db="EMBL/GenBank/DDBJ databases">
        <authorList>
            <person name="Chen W.-M."/>
        </authorList>
    </citation>
    <scope>NUCLEOTIDE SEQUENCE [LARGE SCALE GENOMIC DNA]</scope>
    <source>
        <strain evidence="4 5">FSY-15</strain>
    </source>
</reference>
<evidence type="ECO:0000256" key="1">
    <source>
        <dbReference type="ARBA" id="ARBA00006464"/>
    </source>
</evidence>
<evidence type="ECO:0000313" key="4">
    <source>
        <dbReference type="EMBL" id="RVU25591.1"/>
    </source>
</evidence>
<protein>
    <submittedName>
        <fullName evidence="4">Sugar transferase</fullName>
    </submittedName>
</protein>
<dbReference type="GO" id="GO:0016780">
    <property type="term" value="F:phosphotransferase activity, for other substituted phosphate groups"/>
    <property type="evidence" value="ECO:0007669"/>
    <property type="project" value="TreeGrafter"/>
</dbReference>
<name>A0A437PTL3_9BACT</name>
<keyword evidence="2" id="KW-0472">Membrane</keyword>
<dbReference type="Proteomes" id="UP000282832">
    <property type="component" value="Unassembled WGS sequence"/>
</dbReference>
<dbReference type="EMBL" id="SACY01000002">
    <property type="protein sequence ID" value="RVU25591.1"/>
    <property type="molecule type" value="Genomic_DNA"/>
</dbReference>
<dbReference type="RefSeq" id="WP_127802745.1">
    <property type="nucleotide sequence ID" value="NZ_SACY01000002.1"/>
</dbReference>
<comment type="caution">
    <text evidence="4">The sequence shown here is derived from an EMBL/GenBank/DDBJ whole genome shotgun (WGS) entry which is preliminary data.</text>
</comment>